<dbReference type="CDD" id="cd00190">
    <property type="entry name" value="Tryp_SPc"/>
    <property type="match status" value="1"/>
</dbReference>
<keyword evidence="3" id="KW-0720">Serine protease</keyword>
<dbReference type="InterPro" id="IPR001314">
    <property type="entry name" value="Peptidase_S1A"/>
</dbReference>
<dbReference type="PANTHER" id="PTHR24252:SF8">
    <property type="entry name" value="ACROSIN"/>
    <property type="match status" value="1"/>
</dbReference>
<evidence type="ECO:0000259" key="5">
    <source>
        <dbReference type="PROSITE" id="PS50240"/>
    </source>
</evidence>
<dbReference type="InterPro" id="IPR001254">
    <property type="entry name" value="Trypsin_dom"/>
</dbReference>
<protein>
    <submittedName>
        <fullName evidence="6">ACRO protein</fullName>
    </submittedName>
</protein>
<keyword evidence="4" id="KW-1015">Disulfide bond</keyword>
<accession>A0A852MA82</accession>
<comment type="caution">
    <text evidence="6">The sequence shown here is derived from an EMBL/GenBank/DDBJ whole genome shotgun (WGS) entry which is preliminary data.</text>
</comment>
<dbReference type="InterPro" id="IPR009003">
    <property type="entry name" value="Peptidase_S1_PA"/>
</dbReference>
<feature type="non-terminal residue" evidence="6">
    <location>
        <position position="144"/>
    </location>
</feature>
<dbReference type="AlphaFoldDB" id="A0A852MA82"/>
<dbReference type="PANTHER" id="PTHR24252">
    <property type="entry name" value="ACROSIN-RELATED"/>
    <property type="match status" value="1"/>
</dbReference>
<dbReference type="PROSITE" id="PS50240">
    <property type="entry name" value="TRYPSIN_DOM"/>
    <property type="match status" value="1"/>
</dbReference>
<dbReference type="Pfam" id="PF00089">
    <property type="entry name" value="Trypsin"/>
    <property type="match status" value="1"/>
</dbReference>
<keyword evidence="7" id="KW-1185">Reference proteome</keyword>
<evidence type="ECO:0000256" key="4">
    <source>
        <dbReference type="ARBA" id="ARBA00023157"/>
    </source>
</evidence>
<feature type="domain" description="Peptidase S1" evidence="5">
    <location>
        <begin position="10"/>
        <end position="144"/>
    </location>
</feature>
<dbReference type="PRINTS" id="PR00722">
    <property type="entry name" value="CHYMOTRYPSIN"/>
</dbReference>
<dbReference type="EMBL" id="WBNK01009244">
    <property type="protein sequence ID" value="NXY00680.1"/>
    <property type="molecule type" value="Genomic_DNA"/>
</dbReference>
<feature type="non-terminal residue" evidence="6">
    <location>
        <position position="1"/>
    </location>
</feature>
<dbReference type="Gene3D" id="2.40.10.10">
    <property type="entry name" value="Trypsin-like serine proteases"/>
    <property type="match status" value="1"/>
</dbReference>
<dbReference type="InterPro" id="IPR018114">
    <property type="entry name" value="TRYPSIN_HIS"/>
</dbReference>
<organism evidence="6 7">
    <name type="scientific">Centropus bengalensis</name>
    <name type="common">lesser coucal</name>
    <dbReference type="NCBI Taxonomy" id="1463675"/>
    <lineage>
        <taxon>Eukaryota</taxon>
        <taxon>Metazoa</taxon>
        <taxon>Chordata</taxon>
        <taxon>Craniata</taxon>
        <taxon>Vertebrata</taxon>
        <taxon>Euteleostomi</taxon>
        <taxon>Archelosauria</taxon>
        <taxon>Archosauria</taxon>
        <taxon>Dinosauria</taxon>
        <taxon>Saurischia</taxon>
        <taxon>Theropoda</taxon>
        <taxon>Coelurosauria</taxon>
        <taxon>Aves</taxon>
        <taxon>Neognathae</taxon>
        <taxon>Neoaves</taxon>
        <taxon>Otidimorphae</taxon>
        <taxon>Cuculiformes</taxon>
        <taxon>Centropidae</taxon>
        <taxon>Centropus</taxon>
    </lineage>
</organism>
<gene>
    <name evidence="6" type="primary">Acr_5</name>
    <name evidence="6" type="ORF">CENBEN_R07037</name>
</gene>
<dbReference type="Proteomes" id="UP000632886">
    <property type="component" value="Unassembled WGS sequence"/>
</dbReference>
<dbReference type="FunFam" id="2.40.10.10:FF:000060">
    <property type="entry name" value="Acrosin"/>
    <property type="match status" value="1"/>
</dbReference>
<sequence>AYYSYGSGRVVGGREALLGAWPWLVSVQQISQSGSVAHVCGGSLIHPLWVLTAAHCFINTEHVIMWRVVAGATNLLRLGPEAQMSYVRQIIVHEGYYNLTQRNDIALMELEQPLQCNLYVQLACVPDFSLRPWELRSCFVSGWG</sequence>
<evidence type="ECO:0000313" key="7">
    <source>
        <dbReference type="Proteomes" id="UP000632886"/>
    </source>
</evidence>
<evidence type="ECO:0000313" key="6">
    <source>
        <dbReference type="EMBL" id="NXY00680.1"/>
    </source>
</evidence>
<evidence type="ECO:0000256" key="2">
    <source>
        <dbReference type="ARBA" id="ARBA00022801"/>
    </source>
</evidence>
<evidence type="ECO:0000256" key="1">
    <source>
        <dbReference type="ARBA" id="ARBA00022670"/>
    </source>
</evidence>
<dbReference type="SMART" id="SM00020">
    <property type="entry name" value="Tryp_SPc"/>
    <property type="match status" value="1"/>
</dbReference>
<dbReference type="SUPFAM" id="SSF50494">
    <property type="entry name" value="Trypsin-like serine proteases"/>
    <property type="match status" value="1"/>
</dbReference>
<reference evidence="6 7" key="1">
    <citation type="submission" date="2020-02" db="EMBL/GenBank/DDBJ databases">
        <title>Bird 10,000 Genomes (B10K) Project - Family phase.</title>
        <authorList>
            <person name="Zhang G."/>
        </authorList>
    </citation>
    <scope>NUCLEOTIDE SEQUENCE [LARGE SCALE GENOMIC DNA]</scope>
    <source>
        <strain evidence="6">B10K-DU-017-21</strain>
    </source>
</reference>
<evidence type="ECO:0000256" key="3">
    <source>
        <dbReference type="ARBA" id="ARBA00022825"/>
    </source>
</evidence>
<name>A0A852MA82_9AVES</name>
<dbReference type="GO" id="GO:0007340">
    <property type="term" value="P:acrosome reaction"/>
    <property type="evidence" value="ECO:0007669"/>
    <property type="project" value="TreeGrafter"/>
</dbReference>
<proteinExistence type="predicted"/>
<keyword evidence="2" id="KW-0378">Hydrolase</keyword>
<dbReference type="InterPro" id="IPR043504">
    <property type="entry name" value="Peptidase_S1_PA_chymotrypsin"/>
</dbReference>
<dbReference type="PROSITE" id="PS00134">
    <property type="entry name" value="TRYPSIN_HIS"/>
    <property type="match status" value="1"/>
</dbReference>
<keyword evidence="1" id="KW-0645">Protease</keyword>
<dbReference type="GO" id="GO:0004252">
    <property type="term" value="F:serine-type endopeptidase activity"/>
    <property type="evidence" value="ECO:0007669"/>
    <property type="project" value="InterPro"/>
</dbReference>
<dbReference type="GO" id="GO:0006508">
    <property type="term" value="P:proteolysis"/>
    <property type="evidence" value="ECO:0007669"/>
    <property type="project" value="UniProtKB-KW"/>
</dbReference>